<dbReference type="InterPro" id="IPR050156">
    <property type="entry name" value="TC-AMP_synthase_SUA5"/>
</dbReference>
<dbReference type="CTD" id="20244836"/>
<dbReference type="STRING" id="225164.V4ALM2"/>
<evidence type="ECO:0000256" key="5">
    <source>
        <dbReference type="ARBA" id="ARBA00022490"/>
    </source>
</evidence>
<feature type="transmembrane region" description="Helical" evidence="8">
    <location>
        <begin position="147"/>
        <end position="167"/>
    </location>
</feature>
<feature type="transmembrane region" description="Helical" evidence="8">
    <location>
        <begin position="91"/>
        <end position="109"/>
    </location>
</feature>
<keyword evidence="8" id="KW-0472">Membrane</keyword>
<feature type="transmembrane region" description="Helical" evidence="8">
    <location>
        <begin position="200"/>
        <end position="221"/>
    </location>
</feature>
<sequence length="468" mass="50697">MAHITRMKPGCKTLPLGSELFETERMKQVIVDKCRLFAGCLYGQLNEVGSTLFSTSHMLGYSKYLELDMVGFAVNAVSALAILWVPKGLVILPWVILFGGIPQFIVGSVSFSRGLTFESCAFFTLGSLWTIWGSVKGLGVLDADHSIAAAAGCIAFIAVGLLLLGLATVISVSWVILIILYILLVVGFLLQTLSVSGIDVYLVVISIAFAVVCIYCFLASVTKSLMGRPLIPTGKPIVQVSYLHSQGDKALWCDARRASGVKHIAEILNNGGICGVPTDVVYILAAALKFPKAVERAYKTKKLAEDRPMSMWISKREQLSAGKEEFGELLWDLMQEVWPSTISLVIKKGPWVQSLGVDFAEKYIGRTDSIAVRMPDNTVTSHLIDQVGPISVSSANPTGEADTTHHLQVLAKLGLKNCDGILCAGPSPENAASTVVDCRQINEGKLGFFRIGIVPKSRVEELFEKVRS</sequence>
<feature type="transmembrane region" description="Helical" evidence="8">
    <location>
        <begin position="116"/>
        <end position="135"/>
    </location>
</feature>
<dbReference type="InterPro" id="IPR017945">
    <property type="entry name" value="DHBP_synth_RibB-like_a/b_dom"/>
</dbReference>
<dbReference type="KEGG" id="lgi:LOTGIDRAFT_189186"/>
<dbReference type="GO" id="GO:0003725">
    <property type="term" value="F:double-stranded RNA binding"/>
    <property type="evidence" value="ECO:0007669"/>
    <property type="project" value="InterPro"/>
</dbReference>
<dbReference type="EC" id="2.7.7.87" evidence="3"/>
<dbReference type="Pfam" id="PF01300">
    <property type="entry name" value="Sua5_yciO_yrdC"/>
    <property type="match status" value="1"/>
</dbReference>
<feature type="domain" description="YrdC-like" evidence="9">
    <location>
        <begin position="258"/>
        <end position="454"/>
    </location>
</feature>
<evidence type="ECO:0000313" key="10">
    <source>
        <dbReference type="EMBL" id="ESO94486.1"/>
    </source>
</evidence>
<dbReference type="FunFam" id="3.90.870.10:FF:000010">
    <property type="entry name" value="Si:ch211-153b23.4"/>
    <property type="match status" value="1"/>
</dbReference>
<dbReference type="GO" id="GO:0005737">
    <property type="term" value="C:cytoplasm"/>
    <property type="evidence" value="ECO:0007669"/>
    <property type="project" value="UniProtKB-SubCell"/>
</dbReference>
<dbReference type="OMA" id="CDDESHE"/>
<dbReference type="RefSeq" id="XP_009054770.1">
    <property type="nucleotide sequence ID" value="XM_009056522.1"/>
</dbReference>
<evidence type="ECO:0000259" key="9">
    <source>
        <dbReference type="PROSITE" id="PS51163"/>
    </source>
</evidence>
<dbReference type="OrthoDB" id="3648309at2759"/>
<dbReference type="SUPFAM" id="SSF55821">
    <property type="entry name" value="YrdC/RibB"/>
    <property type="match status" value="1"/>
</dbReference>
<dbReference type="Gene3D" id="3.90.870.10">
    <property type="entry name" value="DHBP synthase"/>
    <property type="match status" value="1"/>
</dbReference>
<evidence type="ECO:0000256" key="3">
    <source>
        <dbReference type="ARBA" id="ARBA00012584"/>
    </source>
</evidence>
<keyword evidence="8" id="KW-1133">Transmembrane helix</keyword>
<dbReference type="PROSITE" id="PS51163">
    <property type="entry name" value="YRDC"/>
    <property type="match status" value="1"/>
</dbReference>
<evidence type="ECO:0000256" key="7">
    <source>
        <dbReference type="ARBA" id="ARBA00048366"/>
    </source>
</evidence>
<dbReference type="GO" id="GO:0006450">
    <property type="term" value="P:regulation of translational fidelity"/>
    <property type="evidence" value="ECO:0007669"/>
    <property type="project" value="TreeGrafter"/>
</dbReference>
<evidence type="ECO:0000256" key="8">
    <source>
        <dbReference type="SAM" id="Phobius"/>
    </source>
</evidence>
<evidence type="ECO:0000313" key="11">
    <source>
        <dbReference type="Proteomes" id="UP000030746"/>
    </source>
</evidence>
<dbReference type="HOGENOM" id="CLU_584736_0_0_1"/>
<feature type="transmembrane region" description="Helical" evidence="8">
    <location>
        <begin position="174"/>
        <end position="194"/>
    </location>
</feature>
<dbReference type="EMBL" id="KB201802">
    <property type="protein sequence ID" value="ESO94486.1"/>
    <property type="molecule type" value="Genomic_DNA"/>
</dbReference>
<comment type="similarity">
    <text evidence="2">Belongs to the SUA5 family.</text>
</comment>
<dbReference type="Proteomes" id="UP000030746">
    <property type="component" value="Unassembled WGS sequence"/>
</dbReference>
<comment type="catalytic activity">
    <reaction evidence="7">
        <text>L-threonine + hydrogencarbonate + ATP = L-threonylcarbamoyladenylate + diphosphate + H2O</text>
        <dbReference type="Rhea" id="RHEA:36407"/>
        <dbReference type="ChEBI" id="CHEBI:15377"/>
        <dbReference type="ChEBI" id="CHEBI:17544"/>
        <dbReference type="ChEBI" id="CHEBI:30616"/>
        <dbReference type="ChEBI" id="CHEBI:33019"/>
        <dbReference type="ChEBI" id="CHEBI:57926"/>
        <dbReference type="ChEBI" id="CHEBI:73682"/>
        <dbReference type="EC" id="2.7.7.87"/>
    </reaction>
</comment>
<keyword evidence="11" id="KW-1185">Reference proteome</keyword>
<reference evidence="10 11" key="1">
    <citation type="journal article" date="2013" name="Nature">
        <title>Insights into bilaterian evolution from three spiralian genomes.</title>
        <authorList>
            <person name="Simakov O."/>
            <person name="Marletaz F."/>
            <person name="Cho S.J."/>
            <person name="Edsinger-Gonzales E."/>
            <person name="Havlak P."/>
            <person name="Hellsten U."/>
            <person name="Kuo D.H."/>
            <person name="Larsson T."/>
            <person name="Lv J."/>
            <person name="Arendt D."/>
            <person name="Savage R."/>
            <person name="Osoegawa K."/>
            <person name="de Jong P."/>
            <person name="Grimwood J."/>
            <person name="Chapman J.A."/>
            <person name="Shapiro H."/>
            <person name="Aerts A."/>
            <person name="Otillar R.P."/>
            <person name="Terry A.Y."/>
            <person name="Boore J.L."/>
            <person name="Grigoriev I.V."/>
            <person name="Lindberg D.R."/>
            <person name="Seaver E.C."/>
            <person name="Weisblat D.A."/>
            <person name="Putnam N.H."/>
            <person name="Rokhsar D.S."/>
        </authorList>
    </citation>
    <scope>NUCLEOTIDE SEQUENCE [LARGE SCALE GENOMIC DNA]</scope>
</reference>
<dbReference type="PANTHER" id="PTHR17490">
    <property type="entry name" value="SUA5"/>
    <property type="match status" value="1"/>
</dbReference>
<dbReference type="GO" id="GO:0000049">
    <property type="term" value="F:tRNA binding"/>
    <property type="evidence" value="ECO:0007669"/>
    <property type="project" value="TreeGrafter"/>
</dbReference>
<protein>
    <recommendedName>
        <fullName evidence="4">Threonylcarbamoyl-AMP synthase</fullName>
        <ecNumber evidence="3">2.7.7.87</ecNumber>
    </recommendedName>
</protein>
<keyword evidence="8" id="KW-0812">Transmembrane</keyword>
<keyword evidence="5" id="KW-0963">Cytoplasm</keyword>
<evidence type="ECO:0000256" key="1">
    <source>
        <dbReference type="ARBA" id="ARBA00004496"/>
    </source>
</evidence>
<dbReference type="GO" id="GO:0061710">
    <property type="term" value="F:L-threonylcarbamoyladenylate synthase"/>
    <property type="evidence" value="ECO:0007669"/>
    <property type="project" value="UniProtKB-EC"/>
</dbReference>
<evidence type="ECO:0000256" key="4">
    <source>
        <dbReference type="ARBA" id="ARBA00015492"/>
    </source>
</evidence>
<keyword evidence="6" id="KW-0808">Transferase</keyword>
<name>V4ALM2_LOTGI</name>
<evidence type="ECO:0000256" key="2">
    <source>
        <dbReference type="ARBA" id="ARBA00007663"/>
    </source>
</evidence>
<dbReference type="GeneID" id="20244836"/>
<evidence type="ECO:0000256" key="6">
    <source>
        <dbReference type="ARBA" id="ARBA00022679"/>
    </source>
</evidence>
<comment type="subcellular location">
    <subcellularLocation>
        <location evidence="1">Cytoplasm</location>
    </subcellularLocation>
</comment>
<dbReference type="AlphaFoldDB" id="V4ALM2"/>
<proteinExistence type="inferred from homology"/>
<feature type="transmembrane region" description="Helical" evidence="8">
    <location>
        <begin position="64"/>
        <end position="85"/>
    </location>
</feature>
<dbReference type="PANTHER" id="PTHR17490:SF17">
    <property type="entry name" value="THREONYLCARBAMOYL-AMP SYNTHASE"/>
    <property type="match status" value="1"/>
</dbReference>
<accession>V4ALM2</accession>
<organism evidence="10 11">
    <name type="scientific">Lottia gigantea</name>
    <name type="common">Giant owl limpet</name>
    <dbReference type="NCBI Taxonomy" id="225164"/>
    <lineage>
        <taxon>Eukaryota</taxon>
        <taxon>Metazoa</taxon>
        <taxon>Spiralia</taxon>
        <taxon>Lophotrochozoa</taxon>
        <taxon>Mollusca</taxon>
        <taxon>Gastropoda</taxon>
        <taxon>Patellogastropoda</taxon>
        <taxon>Lottioidea</taxon>
        <taxon>Lottiidae</taxon>
        <taxon>Lottia</taxon>
    </lineage>
</organism>
<gene>
    <name evidence="10" type="ORF">LOTGIDRAFT_189186</name>
</gene>
<feature type="non-terminal residue" evidence="10">
    <location>
        <position position="468"/>
    </location>
</feature>
<dbReference type="InterPro" id="IPR006070">
    <property type="entry name" value="Sua5-like_dom"/>
</dbReference>